<sequence length="50" mass="5945">MRPNRNVSKENEDRKEKLQIENKLKAKKILFCKARVIIKHPLNVCLLKLC</sequence>
<evidence type="ECO:0000313" key="1">
    <source>
        <dbReference type="EMBL" id="EMO03578.1"/>
    </source>
</evidence>
<organism evidence="1 2">
    <name type="scientific">Leptospira interrogans serovar Icterohaemorrhagiae str. Verdun HP</name>
    <dbReference type="NCBI Taxonomy" id="1049910"/>
    <lineage>
        <taxon>Bacteria</taxon>
        <taxon>Pseudomonadati</taxon>
        <taxon>Spirochaetota</taxon>
        <taxon>Spirochaetia</taxon>
        <taxon>Leptospirales</taxon>
        <taxon>Leptospiraceae</taxon>
        <taxon>Leptospira</taxon>
    </lineage>
</organism>
<reference evidence="1 2" key="1">
    <citation type="submission" date="2013-01" db="EMBL/GenBank/DDBJ databases">
        <authorList>
            <person name="Harkins D.M."/>
            <person name="Durkin A.S."/>
            <person name="Brinkac L.M."/>
            <person name="Haft D.H."/>
            <person name="Selengut J.D."/>
            <person name="Sanka R."/>
            <person name="DePew J."/>
            <person name="Purushe J."/>
            <person name="Picardeau M."/>
            <person name="Werts C."/>
            <person name="Goarant C."/>
            <person name="Vinetz J.M."/>
            <person name="Sutton G.G."/>
            <person name="Nierman W.C."/>
            <person name="Fouts D.E."/>
        </authorList>
    </citation>
    <scope>NUCLEOTIDE SEQUENCE [LARGE SCALE GENOMIC DNA]</scope>
    <source>
        <strain evidence="1 2">Verdun HP</strain>
    </source>
</reference>
<comment type="caution">
    <text evidence="1">The sequence shown here is derived from an EMBL/GenBank/DDBJ whole genome shotgun (WGS) entry which is preliminary data.</text>
</comment>
<dbReference type="EMBL" id="AHNZ02000826">
    <property type="protein sequence ID" value="EMO03578.1"/>
    <property type="molecule type" value="Genomic_DNA"/>
</dbReference>
<protein>
    <submittedName>
        <fullName evidence="1">Uncharacterized protein</fullName>
    </submittedName>
</protein>
<name>M6RRV8_LEPIR</name>
<accession>M6RRV8</accession>
<gene>
    <name evidence="1" type="ORF">LEP1GSC116_1283</name>
</gene>
<evidence type="ECO:0000313" key="2">
    <source>
        <dbReference type="Proteomes" id="UP000012092"/>
    </source>
</evidence>
<dbReference type="AlphaFoldDB" id="M6RRV8"/>
<dbReference type="Proteomes" id="UP000012092">
    <property type="component" value="Unassembled WGS sequence"/>
</dbReference>
<proteinExistence type="predicted"/>